<dbReference type="EMBL" id="KN824332">
    <property type="protein sequence ID" value="KIM23762.1"/>
    <property type="molecule type" value="Genomic_DNA"/>
</dbReference>
<reference evidence="3" key="2">
    <citation type="submission" date="2015-01" db="EMBL/GenBank/DDBJ databases">
        <title>Evolutionary Origins and Diversification of the Mycorrhizal Mutualists.</title>
        <authorList>
            <consortium name="DOE Joint Genome Institute"/>
            <consortium name="Mycorrhizal Genomics Consortium"/>
            <person name="Kohler A."/>
            <person name="Kuo A."/>
            <person name="Nagy L.G."/>
            <person name="Floudas D."/>
            <person name="Copeland A."/>
            <person name="Barry K.W."/>
            <person name="Cichocki N."/>
            <person name="Veneault-Fourrey C."/>
            <person name="LaButti K."/>
            <person name="Lindquist E.A."/>
            <person name="Lipzen A."/>
            <person name="Lundell T."/>
            <person name="Morin E."/>
            <person name="Murat C."/>
            <person name="Riley R."/>
            <person name="Ohm R."/>
            <person name="Sun H."/>
            <person name="Tunlid A."/>
            <person name="Henrissat B."/>
            <person name="Grigoriev I.V."/>
            <person name="Hibbett D.S."/>
            <person name="Martin F."/>
        </authorList>
    </citation>
    <scope>NUCLEOTIDE SEQUENCE [LARGE SCALE GENOMIC DNA]</scope>
    <source>
        <strain evidence="3">MAFF 305830</strain>
    </source>
</reference>
<dbReference type="Proteomes" id="UP000054097">
    <property type="component" value="Unassembled WGS sequence"/>
</dbReference>
<evidence type="ECO:0000313" key="2">
    <source>
        <dbReference type="EMBL" id="KIM23762.1"/>
    </source>
</evidence>
<proteinExistence type="predicted"/>
<dbReference type="AlphaFoldDB" id="A0A0C2X2T7"/>
<evidence type="ECO:0000256" key="1">
    <source>
        <dbReference type="SAM" id="MobiDB-lite"/>
    </source>
</evidence>
<name>A0A0C2X2T7_SERVB</name>
<dbReference type="HOGENOM" id="CLU_1595572_0_0_1"/>
<gene>
    <name evidence="2" type="ORF">M408DRAFT_332139</name>
</gene>
<sequence>MSHFAPFHFGSQDNRPTVCPGAPLLPPLEEETMIYPRVSPAPYFFDDEGRDQLVCPGAPRPDYSPFPISNWGFMTPPASSEALYEYSTHATFGAPQSTRSTSNHIRTDTGSSMDSTRATKASGSRNDASAAQAVQGNVKKTETKGKKPNTLRKGKGKGKEVATDHRA</sequence>
<organism evidence="2 3">
    <name type="scientific">Serendipita vermifera MAFF 305830</name>
    <dbReference type="NCBI Taxonomy" id="933852"/>
    <lineage>
        <taxon>Eukaryota</taxon>
        <taxon>Fungi</taxon>
        <taxon>Dikarya</taxon>
        <taxon>Basidiomycota</taxon>
        <taxon>Agaricomycotina</taxon>
        <taxon>Agaricomycetes</taxon>
        <taxon>Sebacinales</taxon>
        <taxon>Serendipitaceae</taxon>
        <taxon>Serendipita</taxon>
    </lineage>
</organism>
<evidence type="ECO:0000313" key="3">
    <source>
        <dbReference type="Proteomes" id="UP000054097"/>
    </source>
</evidence>
<reference evidence="2 3" key="1">
    <citation type="submission" date="2014-04" db="EMBL/GenBank/DDBJ databases">
        <authorList>
            <consortium name="DOE Joint Genome Institute"/>
            <person name="Kuo A."/>
            <person name="Zuccaro A."/>
            <person name="Kohler A."/>
            <person name="Nagy L.G."/>
            <person name="Floudas D."/>
            <person name="Copeland A."/>
            <person name="Barry K.W."/>
            <person name="Cichocki N."/>
            <person name="Veneault-Fourrey C."/>
            <person name="LaButti K."/>
            <person name="Lindquist E.A."/>
            <person name="Lipzen A."/>
            <person name="Lundell T."/>
            <person name="Morin E."/>
            <person name="Murat C."/>
            <person name="Sun H."/>
            <person name="Tunlid A."/>
            <person name="Henrissat B."/>
            <person name="Grigoriev I.V."/>
            <person name="Hibbett D.S."/>
            <person name="Martin F."/>
            <person name="Nordberg H.P."/>
            <person name="Cantor M.N."/>
            <person name="Hua S.X."/>
        </authorList>
    </citation>
    <scope>NUCLEOTIDE SEQUENCE [LARGE SCALE GENOMIC DNA]</scope>
    <source>
        <strain evidence="2 3">MAFF 305830</strain>
    </source>
</reference>
<feature type="region of interest" description="Disordered" evidence="1">
    <location>
        <begin position="92"/>
        <end position="167"/>
    </location>
</feature>
<accession>A0A0C2X2T7</accession>
<feature type="compositionally biased region" description="Basic and acidic residues" evidence="1">
    <location>
        <begin position="157"/>
        <end position="167"/>
    </location>
</feature>
<feature type="compositionally biased region" description="Basic residues" evidence="1">
    <location>
        <begin position="146"/>
        <end position="156"/>
    </location>
</feature>
<protein>
    <submittedName>
        <fullName evidence="2">Uncharacterized protein</fullName>
    </submittedName>
</protein>
<keyword evidence="3" id="KW-1185">Reference proteome</keyword>
<feature type="compositionally biased region" description="Polar residues" evidence="1">
    <location>
        <begin position="92"/>
        <end position="135"/>
    </location>
</feature>